<evidence type="ECO:0000256" key="1">
    <source>
        <dbReference type="SAM" id="Phobius"/>
    </source>
</evidence>
<feature type="transmembrane region" description="Helical" evidence="1">
    <location>
        <begin position="114"/>
        <end position="141"/>
    </location>
</feature>
<proteinExistence type="predicted"/>
<gene>
    <name evidence="3" type="ORF">DERF_013427</name>
</gene>
<dbReference type="Proteomes" id="UP000790347">
    <property type="component" value="Unassembled WGS sequence"/>
</dbReference>
<feature type="signal peptide" evidence="2">
    <location>
        <begin position="1"/>
        <end position="20"/>
    </location>
</feature>
<evidence type="ECO:0000256" key="2">
    <source>
        <dbReference type="SAM" id="SignalP"/>
    </source>
</evidence>
<comment type="caution">
    <text evidence="3">The sequence shown here is derived from an EMBL/GenBank/DDBJ whole genome shotgun (WGS) entry which is preliminary data.</text>
</comment>
<feature type="chain" id="PRO_5036903780" evidence="2">
    <location>
        <begin position="21"/>
        <end position="237"/>
    </location>
</feature>
<accession>A0A922HPH8</accession>
<keyword evidence="2" id="KW-0732">Signal</keyword>
<evidence type="ECO:0000313" key="4">
    <source>
        <dbReference type="Proteomes" id="UP000790347"/>
    </source>
</evidence>
<name>A0A922HPH8_DERFA</name>
<organism evidence="3 4">
    <name type="scientific">Dermatophagoides farinae</name>
    <name type="common">American house dust mite</name>
    <dbReference type="NCBI Taxonomy" id="6954"/>
    <lineage>
        <taxon>Eukaryota</taxon>
        <taxon>Metazoa</taxon>
        <taxon>Ecdysozoa</taxon>
        <taxon>Arthropoda</taxon>
        <taxon>Chelicerata</taxon>
        <taxon>Arachnida</taxon>
        <taxon>Acari</taxon>
        <taxon>Acariformes</taxon>
        <taxon>Sarcoptiformes</taxon>
        <taxon>Astigmata</taxon>
        <taxon>Psoroptidia</taxon>
        <taxon>Analgoidea</taxon>
        <taxon>Pyroglyphidae</taxon>
        <taxon>Dermatophagoidinae</taxon>
        <taxon>Dermatophagoides</taxon>
    </lineage>
</organism>
<keyword evidence="1" id="KW-0812">Transmembrane</keyword>
<reference evidence="3" key="1">
    <citation type="submission" date="2013-05" db="EMBL/GenBank/DDBJ databases">
        <authorList>
            <person name="Yim A.K.Y."/>
            <person name="Chan T.F."/>
            <person name="Ji K.M."/>
            <person name="Liu X.Y."/>
            <person name="Zhou J.W."/>
            <person name="Li R.Q."/>
            <person name="Yang K.Y."/>
            <person name="Li J."/>
            <person name="Li M."/>
            <person name="Law P.T.W."/>
            <person name="Wu Y.L."/>
            <person name="Cai Z.L."/>
            <person name="Qin H."/>
            <person name="Bao Y."/>
            <person name="Leung R.K.K."/>
            <person name="Ng P.K.S."/>
            <person name="Zou J."/>
            <person name="Zhong X.J."/>
            <person name="Ran P.X."/>
            <person name="Zhong N.S."/>
            <person name="Liu Z.G."/>
            <person name="Tsui S.K.W."/>
        </authorList>
    </citation>
    <scope>NUCLEOTIDE SEQUENCE</scope>
    <source>
        <strain evidence="3">Derf</strain>
        <tissue evidence="3">Whole organism</tissue>
    </source>
</reference>
<evidence type="ECO:0000313" key="3">
    <source>
        <dbReference type="EMBL" id="KAH9497435.1"/>
    </source>
</evidence>
<keyword evidence="4" id="KW-1185">Reference proteome</keyword>
<keyword evidence="1" id="KW-0472">Membrane</keyword>
<dbReference type="AlphaFoldDB" id="A0A922HPH8"/>
<keyword evidence="1" id="KW-1133">Transmembrane helix</keyword>
<reference evidence="3" key="2">
    <citation type="journal article" date="2022" name="Res Sq">
        <title>Comparative Genomics Reveals Insights into the Divergent Evolution of Astigmatic Mites and Household Pest Adaptations.</title>
        <authorList>
            <person name="Xiong Q."/>
            <person name="Wan A.T.-Y."/>
            <person name="Liu X.-Y."/>
            <person name="Fung C.S.-H."/>
            <person name="Xiao X."/>
            <person name="Malainual N."/>
            <person name="Hou J."/>
            <person name="Wang L."/>
            <person name="Wang M."/>
            <person name="Yang K."/>
            <person name="Cui Y."/>
            <person name="Leung E."/>
            <person name="Nong W."/>
            <person name="Shin S.-K."/>
            <person name="Au S."/>
            <person name="Jeong K.Y."/>
            <person name="Chew F.T."/>
            <person name="Hui J."/>
            <person name="Leung T.F."/>
            <person name="Tungtrongchitr A."/>
            <person name="Zhong N."/>
            <person name="Liu Z."/>
            <person name="Tsui S."/>
        </authorList>
    </citation>
    <scope>NUCLEOTIDE SEQUENCE</scope>
    <source>
        <strain evidence="3">Derf</strain>
        <tissue evidence="3">Whole organism</tissue>
    </source>
</reference>
<dbReference type="EMBL" id="ASGP02000007">
    <property type="protein sequence ID" value="KAH9497435.1"/>
    <property type="molecule type" value="Genomic_DNA"/>
</dbReference>
<sequence length="237" mass="27580">MSKIILFLVLFSSMIHDSYQQFGFFDSVSDLVGLYDGIDCSMKIVQIYFQQYRQPICCVYWQFRRYFENKANDHCEQPENIRKLLSGEMLRDYADLSNFDCGDYSENSSDCSRFWSLILTIFVSQLICLILFFITTIILTWKLYRRHYYLKKLSPLMKTMKRNSSEATSLLTTTTIITDDDNSSSNNSSNDDIGSSKNSSIISISNSDNDDDDFFSCHQHHHHHRSSMSSIMSSYSI</sequence>
<protein>
    <submittedName>
        <fullName evidence="3">Uncharacterized protein</fullName>
    </submittedName>
</protein>